<dbReference type="InterPro" id="IPR014284">
    <property type="entry name" value="RNA_pol_sigma-70_dom"/>
</dbReference>
<dbReference type="InterPro" id="IPR036388">
    <property type="entry name" value="WH-like_DNA-bd_sf"/>
</dbReference>
<evidence type="ECO:0000259" key="7">
    <source>
        <dbReference type="Pfam" id="PF08281"/>
    </source>
</evidence>
<dbReference type="Gene3D" id="1.10.10.10">
    <property type="entry name" value="Winged helix-like DNA-binding domain superfamily/Winged helix DNA-binding domain"/>
    <property type="match status" value="1"/>
</dbReference>
<accession>A0A8J6J6Y2</accession>
<evidence type="ECO:0000256" key="5">
    <source>
        <dbReference type="ARBA" id="ARBA00023163"/>
    </source>
</evidence>
<keyword evidence="9" id="KW-1185">Reference proteome</keyword>
<dbReference type="GO" id="GO:0003677">
    <property type="term" value="F:DNA binding"/>
    <property type="evidence" value="ECO:0007669"/>
    <property type="project" value="UniProtKB-KW"/>
</dbReference>
<dbReference type="InterPro" id="IPR013324">
    <property type="entry name" value="RNA_pol_sigma_r3/r4-like"/>
</dbReference>
<dbReference type="Pfam" id="PF08281">
    <property type="entry name" value="Sigma70_r4_2"/>
    <property type="match status" value="1"/>
</dbReference>
<dbReference type="PANTHER" id="PTHR43133">
    <property type="entry name" value="RNA POLYMERASE ECF-TYPE SIGMA FACTO"/>
    <property type="match status" value="1"/>
</dbReference>
<dbReference type="InterPro" id="IPR007627">
    <property type="entry name" value="RNA_pol_sigma70_r2"/>
</dbReference>
<dbReference type="InterPro" id="IPR039425">
    <property type="entry name" value="RNA_pol_sigma-70-like"/>
</dbReference>
<dbReference type="AlphaFoldDB" id="A0A8J6J6Y2"/>
<dbReference type="GO" id="GO:0016987">
    <property type="term" value="F:sigma factor activity"/>
    <property type="evidence" value="ECO:0007669"/>
    <property type="project" value="UniProtKB-KW"/>
</dbReference>
<dbReference type="PANTHER" id="PTHR43133:SF8">
    <property type="entry name" value="RNA POLYMERASE SIGMA FACTOR HI_1459-RELATED"/>
    <property type="match status" value="1"/>
</dbReference>
<dbReference type="NCBIfam" id="TIGR02937">
    <property type="entry name" value="sigma70-ECF"/>
    <property type="match status" value="1"/>
</dbReference>
<evidence type="ECO:0000256" key="3">
    <source>
        <dbReference type="ARBA" id="ARBA00023082"/>
    </source>
</evidence>
<dbReference type="InterPro" id="IPR013325">
    <property type="entry name" value="RNA_pol_sigma_r2"/>
</dbReference>
<name>A0A8J6J6Y2_9FIRM</name>
<evidence type="ECO:0000313" key="9">
    <source>
        <dbReference type="Proteomes" id="UP000628736"/>
    </source>
</evidence>
<evidence type="ECO:0000256" key="1">
    <source>
        <dbReference type="ARBA" id="ARBA00010641"/>
    </source>
</evidence>
<keyword evidence="2" id="KW-0805">Transcription regulation</keyword>
<organism evidence="8 9">
    <name type="scientific">Flintibacter hominis</name>
    <dbReference type="NCBI Taxonomy" id="2763048"/>
    <lineage>
        <taxon>Bacteria</taxon>
        <taxon>Bacillati</taxon>
        <taxon>Bacillota</taxon>
        <taxon>Clostridia</taxon>
        <taxon>Eubacteriales</taxon>
        <taxon>Flintibacter</taxon>
    </lineage>
</organism>
<evidence type="ECO:0000259" key="6">
    <source>
        <dbReference type="Pfam" id="PF04542"/>
    </source>
</evidence>
<dbReference type="InterPro" id="IPR013249">
    <property type="entry name" value="RNA_pol_sigma70_r4_t2"/>
</dbReference>
<feature type="domain" description="RNA polymerase sigma factor 70 region 4 type 2" evidence="7">
    <location>
        <begin position="92"/>
        <end position="143"/>
    </location>
</feature>
<comment type="similarity">
    <text evidence="1">Belongs to the sigma-70 factor family. ECF subfamily.</text>
</comment>
<feature type="domain" description="RNA polymerase sigma-70 region 2" evidence="6">
    <location>
        <begin position="4"/>
        <end position="70"/>
    </location>
</feature>
<protein>
    <submittedName>
        <fullName evidence="8">RNA polymerase sigma factor</fullName>
    </submittedName>
</protein>
<comment type="caution">
    <text evidence="8">The sequence shown here is derived from an EMBL/GenBank/DDBJ whole genome shotgun (WGS) entry which is preliminary data.</text>
</comment>
<dbReference type="SUPFAM" id="SSF88659">
    <property type="entry name" value="Sigma3 and sigma4 domains of RNA polymerase sigma factors"/>
    <property type="match status" value="1"/>
</dbReference>
<dbReference type="SUPFAM" id="SSF88946">
    <property type="entry name" value="Sigma2 domain of RNA polymerase sigma factors"/>
    <property type="match status" value="1"/>
</dbReference>
<sequence>MAALYRRYVTMVYQICLMLMKNVPDAEDATQTVFRKAMEHEGLFRDPEHEKAWLIVTARNECKNQLKHWWRTKRAGEEILQNLTWEQPSDGELWDLILTLPEKYRMVLYLHYYQGYTALETAEILGKNPSTIRTWLVQARWKLKEILEVEEYGRG</sequence>
<dbReference type="GO" id="GO:0006352">
    <property type="term" value="P:DNA-templated transcription initiation"/>
    <property type="evidence" value="ECO:0007669"/>
    <property type="project" value="InterPro"/>
</dbReference>
<reference evidence="8" key="1">
    <citation type="submission" date="2020-08" db="EMBL/GenBank/DDBJ databases">
        <title>Genome public.</title>
        <authorList>
            <person name="Liu C."/>
            <person name="Sun Q."/>
        </authorList>
    </citation>
    <scope>NUCLEOTIDE SEQUENCE</scope>
    <source>
        <strain evidence="8">NSJ-23</strain>
    </source>
</reference>
<dbReference type="CDD" id="cd06171">
    <property type="entry name" value="Sigma70_r4"/>
    <property type="match status" value="1"/>
</dbReference>
<evidence type="ECO:0000313" key="8">
    <source>
        <dbReference type="EMBL" id="MBC5721635.1"/>
    </source>
</evidence>
<gene>
    <name evidence="8" type="ORF">H8S11_02195</name>
</gene>
<evidence type="ECO:0000256" key="2">
    <source>
        <dbReference type="ARBA" id="ARBA00023015"/>
    </source>
</evidence>
<keyword evidence="3" id="KW-0731">Sigma factor</keyword>
<keyword evidence="4" id="KW-0238">DNA-binding</keyword>
<dbReference type="Pfam" id="PF04542">
    <property type="entry name" value="Sigma70_r2"/>
    <property type="match status" value="1"/>
</dbReference>
<proteinExistence type="inferred from homology"/>
<evidence type="ECO:0000256" key="4">
    <source>
        <dbReference type="ARBA" id="ARBA00023125"/>
    </source>
</evidence>
<keyword evidence="5" id="KW-0804">Transcription</keyword>
<dbReference type="Proteomes" id="UP000628736">
    <property type="component" value="Unassembled WGS sequence"/>
</dbReference>
<dbReference type="EMBL" id="JACOPO010000001">
    <property type="protein sequence ID" value="MBC5721635.1"/>
    <property type="molecule type" value="Genomic_DNA"/>
</dbReference>
<dbReference type="Gene3D" id="1.10.1740.10">
    <property type="match status" value="1"/>
</dbReference>